<gene>
    <name evidence="11" type="ORF">ACFPCV_21300</name>
</gene>
<feature type="transmembrane region" description="Helical" evidence="9">
    <location>
        <begin position="96"/>
        <end position="117"/>
    </location>
</feature>
<dbReference type="EC" id="2.7.13.3" evidence="2"/>
<evidence type="ECO:0000256" key="5">
    <source>
        <dbReference type="ARBA" id="ARBA00022741"/>
    </source>
</evidence>
<keyword evidence="4" id="KW-0808">Transferase</keyword>
<dbReference type="EMBL" id="JBHSIS010000009">
    <property type="protein sequence ID" value="MFC4856050.1"/>
    <property type="molecule type" value="Genomic_DNA"/>
</dbReference>
<dbReference type="InterPro" id="IPR050482">
    <property type="entry name" value="Sensor_HK_TwoCompSys"/>
</dbReference>
<keyword evidence="6 11" id="KW-0418">Kinase</keyword>
<sequence>MNVLTALVAFLFAALGASLGTEGIFRPAELLPGVLLSLVASVALFAAARYPRAATVVAVACETAACAADYLPTPLLLAPLIGCLYRLTVLVSQKAAAWWTGFAVGAVILGGLMGDATPTGGSLILRTAGVALWLLPAVFAGRMTRAQRAYLRMVQARVEDAERGRDDEIRHRIGEERLRIARELHDVVAHHLTVANAQAGTAAHLMAERPDQARELLVGLDSSTSAALRELKATVGLLRDTDDDTQAGTMPAPGLDQLPELVEACRAAGADVTVRTDGSPRPLPPLVELTAFRIVQEALTNVTKHAVRPVVTITLTYAEDTFSARVVNTGARPGPAGSGGYGLIGMRERAHAVGGLVSAGPADPDQYTVSLTIPLTTWQEHQPPR</sequence>
<dbReference type="Gene3D" id="3.30.565.10">
    <property type="entry name" value="Histidine kinase-like ATPase, C-terminal domain"/>
    <property type="match status" value="1"/>
</dbReference>
<evidence type="ECO:0000259" key="10">
    <source>
        <dbReference type="Pfam" id="PF07730"/>
    </source>
</evidence>
<dbReference type="InterPro" id="IPR011712">
    <property type="entry name" value="Sig_transdc_His_kin_sub3_dim/P"/>
</dbReference>
<feature type="domain" description="Signal transduction histidine kinase subgroup 3 dimerisation and phosphoacceptor" evidence="10">
    <location>
        <begin position="176"/>
        <end position="242"/>
    </location>
</feature>
<dbReference type="InterPro" id="IPR036890">
    <property type="entry name" value="HATPase_C_sf"/>
</dbReference>
<comment type="catalytic activity">
    <reaction evidence="1">
        <text>ATP + protein L-histidine = ADP + protein N-phospho-L-histidine.</text>
        <dbReference type="EC" id="2.7.13.3"/>
    </reaction>
</comment>
<keyword evidence="12" id="KW-1185">Reference proteome</keyword>
<dbReference type="PANTHER" id="PTHR24421:SF10">
    <property type="entry name" value="NITRATE_NITRITE SENSOR PROTEIN NARQ"/>
    <property type="match status" value="1"/>
</dbReference>
<dbReference type="Proteomes" id="UP001595859">
    <property type="component" value="Unassembled WGS sequence"/>
</dbReference>
<evidence type="ECO:0000256" key="9">
    <source>
        <dbReference type="SAM" id="Phobius"/>
    </source>
</evidence>
<reference evidence="12" key="1">
    <citation type="journal article" date="2019" name="Int. J. Syst. Evol. Microbiol.">
        <title>The Global Catalogue of Microorganisms (GCM) 10K type strain sequencing project: providing services to taxonomists for standard genome sequencing and annotation.</title>
        <authorList>
            <consortium name="The Broad Institute Genomics Platform"/>
            <consortium name="The Broad Institute Genome Sequencing Center for Infectious Disease"/>
            <person name="Wu L."/>
            <person name="Ma J."/>
        </authorList>
    </citation>
    <scope>NUCLEOTIDE SEQUENCE [LARGE SCALE GENOMIC DNA]</scope>
    <source>
        <strain evidence="12">ZS-22-S1</strain>
    </source>
</reference>
<evidence type="ECO:0000256" key="8">
    <source>
        <dbReference type="ARBA" id="ARBA00023012"/>
    </source>
</evidence>
<comment type="caution">
    <text evidence="11">The sequence shown here is derived from an EMBL/GenBank/DDBJ whole genome shotgun (WGS) entry which is preliminary data.</text>
</comment>
<keyword evidence="3" id="KW-0597">Phosphoprotein</keyword>
<evidence type="ECO:0000256" key="2">
    <source>
        <dbReference type="ARBA" id="ARBA00012438"/>
    </source>
</evidence>
<organism evidence="11 12">
    <name type="scientific">Actinophytocola glycyrrhizae</name>
    <dbReference type="NCBI Taxonomy" id="2044873"/>
    <lineage>
        <taxon>Bacteria</taxon>
        <taxon>Bacillati</taxon>
        <taxon>Actinomycetota</taxon>
        <taxon>Actinomycetes</taxon>
        <taxon>Pseudonocardiales</taxon>
        <taxon>Pseudonocardiaceae</taxon>
    </lineage>
</organism>
<feature type="transmembrane region" description="Helical" evidence="9">
    <location>
        <begin position="123"/>
        <end position="143"/>
    </location>
</feature>
<accession>A0ABV9S338</accession>
<evidence type="ECO:0000256" key="6">
    <source>
        <dbReference type="ARBA" id="ARBA00022777"/>
    </source>
</evidence>
<name>A0ABV9S338_9PSEU</name>
<evidence type="ECO:0000256" key="7">
    <source>
        <dbReference type="ARBA" id="ARBA00022840"/>
    </source>
</evidence>
<keyword evidence="9" id="KW-0472">Membrane</keyword>
<dbReference type="RefSeq" id="WP_378058014.1">
    <property type="nucleotide sequence ID" value="NZ_JBHSIS010000009.1"/>
</dbReference>
<dbReference type="SUPFAM" id="SSF55874">
    <property type="entry name" value="ATPase domain of HSP90 chaperone/DNA topoisomerase II/histidine kinase"/>
    <property type="match status" value="1"/>
</dbReference>
<evidence type="ECO:0000313" key="12">
    <source>
        <dbReference type="Proteomes" id="UP001595859"/>
    </source>
</evidence>
<dbReference type="PANTHER" id="PTHR24421">
    <property type="entry name" value="NITRATE/NITRITE SENSOR PROTEIN NARX-RELATED"/>
    <property type="match status" value="1"/>
</dbReference>
<evidence type="ECO:0000313" key="11">
    <source>
        <dbReference type="EMBL" id="MFC4856050.1"/>
    </source>
</evidence>
<evidence type="ECO:0000256" key="1">
    <source>
        <dbReference type="ARBA" id="ARBA00000085"/>
    </source>
</evidence>
<dbReference type="Gene3D" id="1.20.5.1930">
    <property type="match status" value="1"/>
</dbReference>
<keyword evidence="8" id="KW-0902">Two-component regulatory system</keyword>
<dbReference type="Pfam" id="PF07730">
    <property type="entry name" value="HisKA_3"/>
    <property type="match status" value="1"/>
</dbReference>
<keyword evidence="9" id="KW-1133">Transmembrane helix</keyword>
<keyword evidence="9" id="KW-0812">Transmembrane</keyword>
<keyword evidence="7" id="KW-0067">ATP-binding</keyword>
<proteinExistence type="predicted"/>
<evidence type="ECO:0000256" key="4">
    <source>
        <dbReference type="ARBA" id="ARBA00022679"/>
    </source>
</evidence>
<dbReference type="CDD" id="cd16917">
    <property type="entry name" value="HATPase_UhpB-NarQ-NarX-like"/>
    <property type="match status" value="1"/>
</dbReference>
<evidence type="ECO:0000256" key="3">
    <source>
        <dbReference type="ARBA" id="ARBA00022553"/>
    </source>
</evidence>
<keyword evidence="5" id="KW-0547">Nucleotide-binding</keyword>
<protein>
    <recommendedName>
        <fullName evidence="2">histidine kinase</fullName>
        <ecNumber evidence="2">2.7.13.3</ecNumber>
    </recommendedName>
</protein>
<feature type="transmembrane region" description="Helical" evidence="9">
    <location>
        <begin position="30"/>
        <end position="48"/>
    </location>
</feature>
<dbReference type="GO" id="GO:0016301">
    <property type="term" value="F:kinase activity"/>
    <property type="evidence" value="ECO:0007669"/>
    <property type="project" value="UniProtKB-KW"/>
</dbReference>